<organism evidence="2 3">
    <name type="scientific">Enterobacter ludwigii</name>
    <dbReference type="NCBI Taxonomy" id="299767"/>
    <lineage>
        <taxon>Bacteria</taxon>
        <taxon>Pseudomonadati</taxon>
        <taxon>Pseudomonadota</taxon>
        <taxon>Gammaproteobacteria</taxon>
        <taxon>Enterobacterales</taxon>
        <taxon>Enterobacteriaceae</taxon>
        <taxon>Enterobacter</taxon>
        <taxon>Enterobacter cloacae complex</taxon>
    </lineage>
</organism>
<dbReference type="AlphaFoldDB" id="G8LE00"/>
<dbReference type="GO" id="GO:0005737">
    <property type="term" value="C:cytoplasm"/>
    <property type="evidence" value="ECO:0007669"/>
    <property type="project" value="UniProtKB-SubCell"/>
</dbReference>
<dbReference type="EC" id="2.8.3.10" evidence="1"/>
<dbReference type="eggNOG" id="COG3051">
    <property type="taxonomic scope" value="Bacteria"/>
</dbReference>
<dbReference type="PANTHER" id="PTHR40596:SF1">
    <property type="entry name" value="CITRATE LYASE ALPHA CHAIN"/>
    <property type="match status" value="1"/>
</dbReference>
<protein>
    <recommendedName>
        <fullName evidence="1">Citrate lyase alpha chain</fullName>
        <shortName evidence="1">Citrase alpha chain</shortName>
        <ecNumber evidence="1">2.8.3.10</ecNumber>
        <ecNumber evidence="1">4.1.3.6</ecNumber>
    </recommendedName>
    <alternativeName>
        <fullName evidence="1">Citrate (pro-3S)-lyase alpha chain</fullName>
    </alternativeName>
    <alternativeName>
        <fullName evidence="1">Citrate CoA-transferase subunit</fullName>
    </alternativeName>
</protein>
<dbReference type="Proteomes" id="UP000007838">
    <property type="component" value="Chromosome"/>
</dbReference>
<dbReference type="PANTHER" id="PTHR40596">
    <property type="entry name" value="CITRATE LYASE ALPHA CHAIN"/>
    <property type="match status" value="1"/>
</dbReference>
<dbReference type="GO" id="GO:0009346">
    <property type="term" value="C:ATP-independent citrate lyase complex"/>
    <property type="evidence" value="ECO:0007669"/>
    <property type="project" value="UniProtKB-UniRule"/>
</dbReference>
<comment type="catalytic activity">
    <reaction evidence="1">
        <text>citrate = oxaloacetate + acetate</text>
        <dbReference type="Rhea" id="RHEA:10760"/>
        <dbReference type="ChEBI" id="CHEBI:16452"/>
        <dbReference type="ChEBI" id="CHEBI:16947"/>
        <dbReference type="ChEBI" id="CHEBI:30089"/>
        <dbReference type="EC" id="4.1.3.6"/>
    </reaction>
</comment>
<evidence type="ECO:0000313" key="2">
    <source>
        <dbReference type="EMBL" id="AEW75194.1"/>
    </source>
</evidence>
<dbReference type="HOGENOM" id="CLU_046521_2_0_6"/>
<dbReference type="PIRSF" id="PIRSF009451">
    <property type="entry name" value="Citrt_lyas_alpha"/>
    <property type="match status" value="1"/>
</dbReference>
<dbReference type="Pfam" id="PF04223">
    <property type="entry name" value="CitF"/>
    <property type="match status" value="1"/>
</dbReference>
<dbReference type="GO" id="GO:0008814">
    <property type="term" value="F:citrate CoA-transferase activity"/>
    <property type="evidence" value="ECO:0007669"/>
    <property type="project" value="UniProtKB-UniRule"/>
</dbReference>
<dbReference type="EMBL" id="CP002886">
    <property type="protein sequence ID" value="AEW75194.1"/>
    <property type="molecule type" value="Genomic_DNA"/>
</dbReference>
<evidence type="ECO:0000313" key="3">
    <source>
        <dbReference type="Proteomes" id="UP000007838"/>
    </source>
</evidence>
<dbReference type="EC" id="4.1.3.6" evidence="1"/>
<keyword evidence="1" id="KW-0963">Cytoplasm</keyword>
<comment type="subcellular location">
    <subcellularLocation>
        <location evidence="1">Cytoplasm</location>
    </subcellularLocation>
</comment>
<dbReference type="KEGG" id="eec:EcWSU1_03766"/>
<evidence type="ECO:0000256" key="1">
    <source>
        <dbReference type="PIRNR" id="PIRNR009451"/>
    </source>
</evidence>
<dbReference type="InterPro" id="IPR037171">
    <property type="entry name" value="NagB/RpiA_transferase-like"/>
</dbReference>
<comment type="catalytic activity">
    <reaction evidence="1">
        <text>citrate + acetyl-CoA = (3S)-citryl-CoA + acetate</text>
        <dbReference type="Rhea" id="RHEA:19405"/>
        <dbReference type="ChEBI" id="CHEBI:16947"/>
        <dbReference type="ChEBI" id="CHEBI:30089"/>
        <dbReference type="ChEBI" id="CHEBI:57288"/>
        <dbReference type="ChEBI" id="CHEBI:57321"/>
        <dbReference type="EC" id="2.8.3.10"/>
    </reaction>
</comment>
<keyword evidence="1 2" id="KW-0456">Lyase</keyword>
<name>G8LE00_9ENTR</name>
<dbReference type="NCBIfam" id="TIGR01584">
    <property type="entry name" value="citF"/>
    <property type="match status" value="1"/>
</dbReference>
<accession>G8LE00</accession>
<reference evidence="2 3" key="1">
    <citation type="journal article" date="2011" name="Stand. Genomic Sci.">
        <title>Complete genome of the onion pathogen Enterobacter cloacae EcWSU1.</title>
        <authorList>
            <person name="Humann J.L."/>
            <person name="Wildung M."/>
            <person name="Cheng C.H."/>
            <person name="Lee T."/>
            <person name="Stewart J.E."/>
            <person name="Drew J.C."/>
            <person name="Triplett E.W."/>
            <person name="Main D."/>
            <person name="Schroeder B.K."/>
        </authorList>
    </citation>
    <scope>NUCLEOTIDE SEQUENCE [LARGE SCALE GENOMIC DNA]</scope>
    <source>
        <strain evidence="2 3">EcWSU1</strain>
    </source>
</reference>
<dbReference type="GO" id="GO:0008815">
    <property type="term" value="F:citrate (pro-3S)-lyase activity"/>
    <property type="evidence" value="ECO:0007669"/>
    <property type="project" value="UniProtKB-UniRule"/>
</dbReference>
<gene>
    <name evidence="2" type="primary">citF</name>
    <name evidence="2" type="ORF">EcWSU1_03766</name>
</gene>
<dbReference type="SUPFAM" id="SSF100950">
    <property type="entry name" value="NagB/RpiA/CoA transferase-like"/>
    <property type="match status" value="2"/>
</dbReference>
<keyword evidence="1" id="KW-0808">Transferase</keyword>
<sequence>MPLLLTTRRWCWNARRPPACVVKDYTMNQTELLHVNFPHLRDLKPFDAAHSATPWLNSPDEKHTRKLCASVEEAVLRSGLQDGMTVSFHHAFREGDRVINTVVALLARMGFKNLTLASSSLMTCNDALIEHIESGVITRIYTSGMRGKLADAISHGVMAEPVQIHSHGGRVKLLQDGELNIDVAFLGVPCSDEFGNANGTHGKSCCGSLGYAMVDAHFARKVVLLTEELVPFPNMPASLVQDQVDYIVQVESVGDPAKISVGAARVTSNPRELMIARYAADVIEHSGYFKPGFSMQTGSGAAATACTRFMEEKMERSGVKARFALGGITGSLVDLHEKGLIEKLLDTQCFDGQAAASLARNPNHVEISTNVYANPGSKAASCDQLDVVILSALEIDVDFNVNVITGSDGVMRGASGGHCDVAAAANLTIVVAPLLRSRIPTVVKRVTTRLTPGESIDVLVTDHGIAVNPARPEIRERLLAAGLNVVDINALFERAISLTGVPKPIEFTDKIVGVIRYRDGSVIDTVRQVKE</sequence>
<dbReference type="GO" id="GO:0006084">
    <property type="term" value="P:acetyl-CoA metabolic process"/>
    <property type="evidence" value="ECO:0007669"/>
    <property type="project" value="UniProtKB-UniRule"/>
</dbReference>
<dbReference type="Gene3D" id="3.40.1080.10">
    <property type="entry name" value="Glutaconate Coenzyme A-transferase"/>
    <property type="match status" value="2"/>
</dbReference>
<dbReference type="InterPro" id="IPR006472">
    <property type="entry name" value="Citrate_lyase_asu"/>
</dbReference>
<proteinExistence type="predicted"/>